<accession>A0ABQ9HGZ1</accession>
<name>A0ABQ9HGZ1_9NEOP</name>
<reference evidence="1 2" key="1">
    <citation type="submission" date="2023-02" db="EMBL/GenBank/DDBJ databases">
        <title>LHISI_Scaffold_Assembly.</title>
        <authorList>
            <person name="Stuart O.P."/>
            <person name="Cleave R."/>
            <person name="Magrath M.J.L."/>
            <person name="Mikheyev A.S."/>
        </authorList>
    </citation>
    <scope>NUCLEOTIDE SEQUENCE [LARGE SCALE GENOMIC DNA]</scope>
    <source>
        <strain evidence="1">Daus_M_001</strain>
        <tissue evidence="1">Leg muscle</tissue>
    </source>
</reference>
<sequence length="229" mass="25529">MPLVGGFSRGSPVYPTLSFRSCSILASVPLIGSEDLDVKGRPNVFTHSLTFHHPVKCCSFTKESNHYQERFQAHRGHSISPGFVDTPLLTMPERNLQAGFVESNPMLLPIDIAEAMLYVLGTPPRVQLTATLQSTFIDAIQYVLHYMGLLLAHRSNFSPLTKAIRIRFPARSPFVGFHRWGPGWTMPVIEGFSRGSPVSSALKFRRRSAFNSPHLTLIGFQAPRRPESP</sequence>
<dbReference type="Proteomes" id="UP001159363">
    <property type="component" value="Chromosome 4"/>
</dbReference>
<protein>
    <submittedName>
        <fullName evidence="1">Uncharacterized protein</fullName>
    </submittedName>
</protein>
<evidence type="ECO:0000313" key="2">
    <source>
        <dbReference type="Proteomes" id="UP001159363"/>
    </source>
</evidence>
<organism evidence="1 2">
    <name type="scientific">Dryococelus australis</name>
    <dbReference type="NCBI Taxonomy" id="614101"/>
    <lineage>
        <taxon>Eukaryota</taxon>
        <taxon>Metazoa</taxon>
        <taxon>Ecdysozoa</taxon>
        <taxon>Arthropoda</taxon>
        <taxon>Hexapoda</taxon>
        <taxon>Insecta</taxon>
        <taxon>Pterygota</taxon>
        <taxon>Neoptera</taxon>
        <taxon>Polyneoptera</taxon>
        <taxon>Phasmatodea</taxon>
        <taxon>Verophasmatodea</taxon>
        <taxon>Anareolatae</taxon>
        <taxon>Phasmatidae</taxon>
        <taxon>Eurycanthinae</taxon>
        <taxon>Dryococelus</taxon>
    </lineage>
</organism>
<keyword evidence="2" id="KW-1185">Reference proteome</keyword>
<dbReference type="EMBL" id="JARBHB010000005">
    <property type="protein sequence ID" value="KAJ8883253.1"/>
    <property type="molecule type" value="Genomic_DNA"/>
</dbReference>
<evidence type="ECO:0000313" key="1">
    <source>
        <dbReference type="EMBL" id="KAJ8883253.1"/>
    </source>
</evidence>
<comment type="caution">
    <text evidence="1">The sequence shown here is derived from an EMBL/GenBank/DDBJ whole genome shotgun (WGS) entry which is preliminary data.</text>
</comment>
<proteinExistence type="predicted"/>
<gene>
    <name evidence="1" type="ORF">PR048_015095</name>
</gene>